<protein>
    <submittedName>
        <fullName evidence="12">Membrane protein insertase YidC</fullName>
    </submittedName>
</protein>
<feature type="transmembrane region" description="Helical" evidence="10">
    <location>
        <begin position="33"/>
        <end position="54"/>
    </location>
</feature>
<evidence type="ECO:0000256" key="4">
    <source>
        <dbReference type="ARBA" id="ARBA00022692"/>
    </source>
</evidence>
<dbReference type="RefSeq" id="WP_140914628.1">
    <property type="nucleotide sequence ID" value="NZ_VHHP01000002.1"/>
</dbReference>
<comment type="subcellular location">
    <subcellularLocation>
        <location evidence="1">Cell membrane</location>
        <topology evidence="1">Multi-pass membrane protein</topology>
    </subcellularLocation>
    <subcellularLocation>
        <location evidence="9">Membrane</location>
        <topology evidence="9">Multi-pass membrane protein</topology>
    </subcellularLocation>
</comment>
<feature type="transmembrane region" description="Helical" evidence="10">
    <location>
        <begin position="615"/>
        <end position="631"/>
    </location>
</feature>
<dbReference type="InterPro" id="IPR001708">
    <property type="entry name" value="YidC/ALB3/OXA1/COX18"/>
</dbReference>
<organism evidence="12 13">
    <name type="scientific">Metamycoplasma neophronis</name>
    <dbReference type="NCBI Taxonomy" id="872983"/>
    <lineage>
        <taxon>Bacteria</taxon>
        <taxon>Bacillati</taxon>
        <taxon>Mycoplasmatota</taxon>
        <taxon>Mycoplasmoidales</taxon>
        <taxon>Metamycoplasmataceae</taxon>
        <taxon>Metamycoplasma</taxon>
    </lineage>
</organism>
<evidence type="ECO:0000313" key="13">
    <source>
        <dbReference type="Proteomes" id="UP000316851"/>
    </source>
</evidence>
<evidence type="ECO:0000256" key="8">
    <source>
        <dbReference type="ARBA" id="ARBA00023186"/>
    </source>
</evidence>
<evidence type="ECO:0000256" key="1">
    <source>
        <dbReference type="ARBA" id="ARBA00004651"/>
    </source>
</evidence>
<feature type="domain" description="Membrane insertase YidC/Oxa/ALB C-terminal" evidence="11">
    <location>
        <begin position="446"/>
        <end position="651"/>
    </location>
</feature>
<comment type="similarity">
    <text evidence="9">Belongs to the OXA1/ALB3/YidC family.</text>
</comment>
<dbReference type="EMBL" id="VHHP01000002">
    <property type="protein sequence ID" value="TPR54283.1"/>
    <property type="molecule type" value="Genomic_DNA"/>
</dbReference>
<evidence type="ECO:0000256" key="2">
    <source>
        <dbReference type="ARBA" id="ARBA00022448"/>
    </source>
</evidence>
<dbReference type="InterPro" id="IPR028055">
    <property type="entry name" value="YidC/Oxa/ALB_C"/>
</dbReference>
<feature type="transmembrane region" description="Helical" evidence="10">
    <location>
        <begin position="517"/>
        <end position="537"/>
    </location>
</feature>
<evidence type="ECO:0000256" key="7">
    <source>
        <dbReference type="ARBA" id="ARBA00023136"/>
    </source>
</evidence>
<comment type="caution">
    <text evidence="12">The sequence shown here is derived from an EMBL/GenBank/DDBJ whole genome shotgun (WGS) entry which is preliminary data.</text>
</comment>
<keyword evidence="8" id="KW-0143">Chaperone</keyword>
<evidence type="ECO:0000256" key="6">
    <source>
        <dbReference type="ARBA" id="ARBA00022989"/>
    </source>
</evidence>
<gene>
    <name evidence="12" type="primary">yidC</name>
    <name evidence="12" type="ORF">FJR74_00685</name>
</gene>
<keyword evidence="13" id="KW-1185">Reference proteome</keyword>
<evidence type="ECO:0000259" key="11">
    <source>
        <dbReference type="Pfam" id="PF02096"/>
    </source>
</evidence>
<dbReference type="NCBIfam" id="TIGR03592">
    <property type="entry name" value="yidC_oxa1_cterm"/>
    <property type="match status" value="1"/>
</dbReference>
<keyword evidence="6 10" id="KW-1133">Transmembrane helix</keyword>
<dbReference type="Proteomes" id="UP000316851">
    <property type="component" value="Unassembled WGS sequence"/>
</dbReference>
<dbReference type="Pfam" id="PF02096">
    <property type="entry name" value="60KD_IMP"/>
    <property type="match status" value="1"/>
</dbReference>
<dbReference type="InterPro" id="IPR047196">
    <property type="entry name" value="YidC_ALB_C"/>
</dbReference>
<dbReference type="PANTHER" id="PTHR12428">
    <property type="entry name" value="OXA1"/>
    <property type="match status" value="1"/>
</dbReference>
<keyword evidence="3" id="KW-1003">Cell membrane</keyword>
<evidence type="ECO:0000256" key="10">
    <source>
        <dbReference type="SAM" id="Phobius"/>
    </source>
</evidence>
<keyword evidence="4 9" id="KW-0812">Transmembrane</keyword>
<evidence type="ECO:0000313" key="12">
    <source>
        <dbReference type="EMBL" id="TPR54283.1"/>
    </source>
</evidence>
<feature type="transmembrane region" description="Helical" evidence="10">
    <location>
        <begin position="567"/>
        <end position="586"/>
    </location>
</feature>
<keyword evidence="7 10" id="KW-0472">Membrane</keyword>
<reference evidence="12" key="1">
    <citation type="submission" date="2019-06" db="EMBL/GenBank/DDBJ databases">
        <title>Mycoplasma neophronis type strain whole genome sequence.</title>
        <authorList>
            <person name="Spergser J."/>
        </authorList>
    </citation>
    <scope>NUCLEOTIDE SEQUENCE [LARGE SCALE GENOMIC DNA]</scope>
    <source>
        <strain evidence="12">DSM 24097</strain>
    </source>
</reference>
<evidence type="ECO:0000256" key="5">
    <source>
        <dbReference type="ARBA" id="ARBA00022927"/>
    </source>
</evidence>
<proteinExistence type="inferred from homology"/>
<sequence length="668" mass="76033">MANKDGSKHYQEFRVHKPENKAPKNVWKQIWKWLKIVIMVLFITVGLVGCVQSFSVKSSTKVGAGQEVYVNKADISPNVVTMRYDGTKNMFVLPNKYDEKNVVVNTYLGLKSKETVAKLREQDQKTGGDYGIYGGSTFALQLQTPKDGATNYKDENSWNNVVATPEGVSTKEGFVYERNGNYVYMNLGTDKGVGKTLNYQPVSKFTEIYVPVSIIWDQKDEIKDANANVKAKVNDYTSLQSIKLQYVDSTLPGGTSQETVLLRDLLQILMEETLVTWNKSNTLKIKVTENSSNNEFTFNQIIGANPNATGEELIQIWNAYLQKYAEIAKNQTKITEAEGQKFNAVMLWTSEAVKSYLSTLNFRTNGYRPDGKEVLTHSNISAIGNFSLDNWKNNLYNTGALVPQKAVTTYKEYWQQGPFYGMFVQPVNAFMHSIISSLGTTGWSVILALVVTVIIVRLITFIVSFKTLFTQSKMEEFNQKKAKIEAKYSAYKGDKQMQQRKQMEISELYKREKISPFGQIVTMFITLPILIVVFRIISTSPEIKQASWYGIQLSATSINQVFRAKEYIYIPIILVSIAIQALAQYMPKILNWKRKKSLRGDAYQRAAMKKENRKANIISLVFIGIGVLFSAGLQIYWIIGGIWTIFQHIFVFYFQRTKLFKTKVEPRL</sequence>
<name>A0ABY2Z4X1_9BACT</name>
<dbReference type="NCBIfam" id="NF002567">
    <property type="entry name" value="PRK02201.1-2"/>
    <property type="match status" value="1"/>
</dbReference>
<evidence type="ECO:0000256" key="3">
    <source>
        <dbReference type="ARBA" id="ARBA00022475"/>
    </source>
</evidence>
<feature type="transmembrane region" description="Helical" evidence="10">
    <location>
        <begin position="443"/>
        <end position="465"/>
    </location>
</feature>
<feature type="transmembrane region" description="Helical" evidence="10">
    <location>
        <begin position="637"/>
        <end position="654"/>
    </location>
</feature>
<keyword evidence="2" id="KW-0813">Transport</keyword>
<evidence type="ECO:0000256" key="9">
    <source>
        <dbReference type="RuleBase" id="RU003945"/>
    </source>
</evidence>
<keyword evidence="5" id="KW-0653">Protein transport</keyword>
<dbReference type="CDD" id="cd20070">
    <property type="entry name" value="5TM_YidC_Alb3"/>
    <property type="match status" value="1"/>
</dbReference>
<dbReference type="PANTHER" id="PTHR12428:SF65">
    <property type="entry name" value="CYTOCHROME C OXIDASE ASSEMBLY PROTEIN COX18, MITOCHONDRIAL"/>
    <property type="match status" value="1"/>
</dbReference>
<accession>A0ABY2Z4X1</accession>